<dbReference type="Gene3D" id="3.40.50.2300">
    <property type="match status" value="2"/>
</dbReference>
<dbReference type="AlphaFoldDB" id="A0A133Y4W5"/>
<evidence type="ECO:0008006" key="3">
    <source>
        <dbReference type="Google" id="ProtNLM"/>
    </source>
</evidence>
<protein>
    <recommendedName>
        <fullName evidence="3">Periplasmic binding protein/LacI sugar binding domain-containing protein</fullName>
    </recommendedName>
</protein>
<accession>A0A133Y4W5</accession>
<dbReference type="SUPFAM" id="SSF53822">
    <property type="entry name" value="Periplasmic binding protein-like I"/>
    <property type="match status" value="1"/>
</dbReference>
<gene>
    <name evidence="1" type="ORF">HMPREF3187_00070</name>
</gene>
<reference evidence="1 2" key="1">
    <citation type="submission" date="2016-01" db="EMBL/GenBank/DDBJ databases">
        <authorList>
            <person name="Oliw E.H."/>
        </authorList>
    </citation>
    <scope>NUCLEOTIDE SEQUENCE [LARGE SCALE GENOMIC DNA]</scope>
    <source>
        <strain evidence="1 2">KA00635</strain>
    </source>
</reference>
<organism evidence="1 2">
    <name type="scientific">Aerococcus christensenii</name>
    <dbReference type="NCBI Taxonomy" id="87541"/>
    <lineage>
        <taxon>Bacteria</taxon>
        <taxon>Bacillati</taxon>
        <taxon>Bacillota</taxon>
        <taxon>Bacilli</taxon>
        <taxon>Lactobacillales</taxon>
        <taxon>Aerococcaceae</taxon>
        <taxon>Aerococcus</taxon>
    </lineage>
</organism>
<evidence type="ECO:0000313" key="2">
    <source>
        <dbReference type="Proteomes" id="UP000070422"/>
    </source>
</evidence>
<dbReference type="Proteomes" id="UP000070422">
    <property type="component" value="Unassembled WGS sequence"/>
</dbReference>
<sequence>MKYNIDALILQPVLSDISDYDLLINRFFPVTLLDRSLKQSSWPVVQSDNLMRTEELAQLIVEKGYQKVIHFTEPIQAVSPRYERYMAMKFINRIMKRAFF</sequence>
<comment type="caution">
    <text evidence="1">The sequence shown here is derived from an EMBL/GenBank/DDBJ whole genome shotgun (WGS) entry which is preliminary data.</text>
</comment>
<name>A0A133Y4W5_9LACT</name>
<dbReference type="OrthoDB" id="1639518at2"/>
<evidence type="ECO:0000313" key="1">
    <source>
        <dbReference type="EMBL" id="KXB38244.1"/>
    </source>
</evidence>
<dbReference type="EMBL" id="LSCQ01000009">
    <property type="protein sequence ID" value="KXB38244.1"/>
    <property type="molecule type" value="Genomic_DNA"/>
</dbReference>
<dbReference type="PATRIC" id="fig|87541.4.peg.70"/>
<dbReference type="InterPro" id="IPR028082">
    <property type="entry name" value="Peripla_BP_I"/>
</dbReference>
<proteinExistence type="predicted"/>
<dbReference type="RefSeq" id="WP_060936284.1">
    <property type="nucleotide sequence ID" value="NZ_JASOZP010000005.1"/>
</dbReference>
<dbReference type="STRING" id="87541.AWM71_04290"/>